<dbReference type="AlphaFoldDB" id="A0ABD3HZZ7"/>
<proteinExistence type="predicted"/>
<evidence type="ECO:0000313" key="3">
    <source>
        <dbReference type="Proteomes" id="UP001633002"/>
    </source>
</evidence>
<dbReference type="EMBL" id="JBJQOH010000002">
    <property type="protein sequence ID" value="KAL3696923.1"/>
    <property type="molecule type" value="Genomic_DNA"/>
</dbReference>
<evidence type="ECO:0000256" key="1">
    <source>
        <dbReference type="SAM" id="MobiDB-lite"/>
    </source>
</evidence>
<reference evidence="2 3" key="1">
    <citation type="submission" date="2024-09" db="EMBL/GenBank/DDBJ databases">
        <title>Chromosome-scale assembly of Riccia sorocarpa.</title>
        <authorList>
            <person name="Paukszto L."/>
        </authorList>
    </citation>
    <scope>NUCLEOTIDE SEQUENCE [LARGE SCALE GENOMIC DNA]</scope>
    <source>
        <strain evidence="2">LP-2024</strain>
        <tissue evidence="2">Aerial parts of the thallus</tissue>
    </source>
</reference>
<gene>
    <name evidence="2" type="ORF">R1sor_010999</name>
</gene>
<sequence length="726" mass="80845">MDSWVQISDSSFKDIQLVPCEADGFAKVSDKFCAARWNFDRGSIYLNERTEVLEREAEILVNQSETGFWKLRARASYVVFGSRADHPSVLRESSLRRSTLEDGASRIASLLQWDGVTYDENVISGYEACLRIDGTSELSKLDLSSFVHQRVRFLPESYDGNVIFELPPASLVELSKKGGSLSGMDRGIDCWLWTKCITTSAQIGVKKSQYVVNKIHCVGSLKCVNDVCPYLLAEKKANEIDWPGKVHCEKPYDVGSIVPLKHHVCGHCDSPPRCIQRCTAKMFYVVPKLKVDIDDVKKMSRLVIHVGKHSHPHRRVCSRGHISSVKAMVAETLETSPQFTPGQVRVAVSQRVFQKMLEGLGADGLTREETYGSFRMGRGGGTGPSLFELYLRAADRLGTPNAFEKAFDSAVRQTEPLKDVQATINGDLATKTQKRKTPVTNTIHAEDTHRHDRIAVIAQVQRRVRSRLEFDIGDIDPTTPGNFEAGQSTPQGRTVTDPADITTISTSSDISTPDIEDNIVNNSRPIVTEEGEQNPNPIPTVDFVEPISETESEVEIIGQTRQQARHSTEDDEEPDVVIIRVTPRSRPPTRQFPRPAEPVPPPIQIRREGEITQFGLFVQEQNVDRRFWHLSRINPAGNPACNAAMTGRGAPRSVCKTKIKIAGLTVRGFGTVAPSFVGFTRFQGIERQNQFWFCPKYVCVKSRGSPSCKLQMPPVPEACRSSPVQI</sequence>
<dbReference type="Proteomes" id="UP001633002">
    <property type="component" value="Unassembled WGS sequence"/>
</dbReference>
<feature type="compositionally biased region" description="Polar residues" evidence="1">
    <location>
        <begin position="479"/>
        <end position="494"/>
    </location>
</feature>
<keyword evidence="3" id="KW-1185">Reference proteome</keyword>
<evidence type="ECO:0000313" key="2">
    <source>
        <dbReference type="EMBL" id="KAL3696923.1"/>
    </source>
</evidence>
<feature type="region of interest" description="Disordered" evidence="1">
    <location>
        <begin position="472"/>
        <end position="499"/>
    </location>
</feature>
<accession>A0ABD3HZZ7</accession>
<name>A0ABD3HZZ7_9MARC</name>
<protein>
    <submittedName>
        <fullName evidence="2">Uncharacterized protein</fullName>
    </submittedName>
</protein>
<organism evidence="2 3">
    <name type="scientific">Riccia sorocarpa</name>
    <dbReference type="NCBI Taxonomy" id="122646"/>
    <lineage>
        <taxon>Eukaryota</taxon>
        <taxon>Viridiplantae</taxon>
        <taxon>Streptophyta</taxon>
        <taxon>Embryophyta</taxon>
        <taxon>Marchantiophyta</taxon>
        <taxon>Marchantiopsida</taxon>
        <taxon>Marchantiidae</taxon>
        <taxon>Marchantiales</taxon>
        <taxon>Ricciaceae</taxon>
        <taxon>Riccia</taxon>
    </lineage>
</organism>
<comment type="caution">
    <text evidence="2">The sequence shown here is derived from an EMBL/GenBank/DDBJ whole genome shotgun (WGS) entry which is preliminary data.</text>
</comment>